<proteinExistence type="predicted"/>
<dbReference type="Pfam" id="PF09425">
    <property type="entry name" value="Jas_motif"/>
    <property type="match status" value="1"/>
</dbReference>
<dbReference type="EnsemblPlants" id="Kaladp0840s0015.1.v1.1">
    <property type="protein sequence ID" value="Kaladp0840s0015.1.v1.1.CDS.1"/>
    <property type="gene ID" value="Kaladp0840s0015.v1.1"/>
</dbReference>
<feature type="compositionally biased region" description="Basic and acidic residues" evidence="1">
    <location>
        <begin position="9"/>
        <end position="24"/>
    </location>
</feature>
<dbReference type="Gramene" id="Kaladp0840s0015.1.v1.1">
    <property type="protein sequence ID" value="Kaladp0840s0015.1.v1.1.CDS.1"/>
    <property type="gene ID" value="Kaladp0840s0015.v1.1"/>
</dbReference>
<evidence type="ECO:0000313" key="2">
    <source>
        <dbReference type="EnsemblPlants" id="Kaladp0840s0015.1.v1.1.CDS.1"/>
    </source>
</evidence>
<evidence type="ECO:0000313" key="3">
    <source>
        <dbReference type="Proteomes" id="UP000594263"/>
    </source>
</evidence>
<dbReference type="AlphaFoldDB" id="A0A7N0VIY0"/>
<keyword evidence="3" id="KW-1185">Reference proteome</keyword>
<name>A0A7N0VIY0_KALFE</name>
<protein>
    <submittedName>
        <fullName evidence="2">Uncharacterized protein</fullName>
    </submittedName>
</protein>
<accession>A0A7N0VIY0</accession>
<dbReference type="InterPro" id="IPR018467">
    <property type="entry name" value="CCT_CS"/>
</dbReference>
<sequence length="118" mass="13185">MNFNLKLELKNMDKNGADPMKEGSGESPSKSPDDGEYGAYDVMELQARAILMLASHEAEQRMCKEQDKCAGARPPRMMAASEIQRRLCGGQTTGLSMKASLQRFLQKRNLRAQARCPY</sequence>
<feature type="region of interest" description="Disordered" evidence="1">
    <location>
        <begin position="9"/>
        <end position="37"/>
    </location>
</feature>
<dbReference type="Proteomes" id="UP000594263">
    <property type="component" value="Unplaced"/>
</dbReference>
<evidence type="ECO:0000256" key="1">
    <source>
        <dbReference type="SAM" id="MobiDB-lite"/>
    </source>
</evidence>
<reference evidence="2" key="1">
    <citation type="submission" date="2021-01" db="UniProtKB">
        <authorList>
            <consortium name="EnsemblPlants"/>
        </authorList>
    </citation>
    <scope>IDENTIFICATION</scope>
</reference>
<organism evidence="2 3">
    <name type="scientific">Kalanchoe fedtschenkoi</name>
    <name type="common">Lavender scallops</name>
    <name type="synonym">South American air plant</name>
    <dbReference type="NCBI Taxonomy" id="63787"/>
    <lineage>
        <taxon>Eukaryota</taxon>
        <taxon>Viridiplantae</taxon>
        <taxon>Streptophyta</taxon>
        <taxon>Embryophyta</taxon>
        <taxon>Tracheophyta</taxon>
        <taxon>Spermatophyta</taxon>
        <taxon>Magnoliopsida</taxon>
        <taxon>eudicotyledons</taxon>
        <taxon>Gunneridae</taxon>
        <taxon>Pentapetalae</taxon>
        <taxon>Saxifragales</taxon>
        <taxon>Crassulaceae</taxon>
        <taxon>Kalanchoe</taxon>
    </lineage>
</organism>